<keyword evidence="5" id="KW-0547">Nucleotide-binding</keyword>
<dbReference type="NCBIfam" id="NF008453">
    <property type="entry name" value="PRK11308.1"/>
    <property type="match status" value="2"/>
</dbReference>
<dbReference type="Pfam" id="PF00005">
    <property type="entry name" value="ABC_tran"/>
    <property type="match status" value="2"/>
</dbReference>
<keyword evidence="7" id="KW-0472">Membrane</keyword>
<name>A0ABV6SDD8_9SPHN</name>
<sequence length="595" mass="63652">MSVVPFVKALLHVRDLAVSLEDGTPIVEGINFTVAPGEIVGVVGESGSGKSSIATALLGDARAGAIVSGGSVLVDGRDILSLEDAGRRRLRGSVIAHVAQDPALALNPMRRIGSLLDEELRVHQPELGKAERQARIAEAAADVGLPTAAEFLRRFPHQLSGGQQQRVLLALAVLLKPGLIVLDEPTTALDVSTQARVLATIRNLCRTREIGAVYVSHDLAVVRELVDRVVVLYTGHIVESGSRDQIFGAPTHPYTRGLLDAVPDISGRHGVRAIAGHAPALDERGTGCAFAPRCDLRSASCNGQPALRDFGDRHAVACHHPVRGKREESPIAVRADSSAIDLPALAVIEHISASYGASPVLVDVDLTLPRGYCTALVGESGSGKTTFARALVGAVDDVDGAFFYDGRAIPLSGGRDRDLRRRIQYIFQNPFRALNPRQTVGQILRTAALHFFPLRSADADKEVAAVLERVALPPELAQRYPRDLSGGERQRVAIARALICKPELLICDEITSALDVSVQAAIIDLLRQLQKEVGLTILFVTHDLGVVRAVSDFVAVLRHGSIVEQGSVARVLDHPEHDYTRALVADSPRLRNTAA</sequence>
<dbReference type="Gene3D" id="3.40.50.300">
    <property type="entry name" value="P-loop containing nucleotide triphosphate hydrolases"/>
    <property type="match status" value="2"/>
</dbReference>
<organism evidence="9 10">
    <name type="scientific">Novosphingobium clariflavum</name>
    <dbReference type="NCBI Taxonomy" id="2029884"/>
    <lineage>
        <taxon>Bacteria</taxon>
        <taxon>Pseudomonadati</taxon>
        <taxon>Pseudomonadota</taxon>
        <taxon>Alphaproteobacteria</taxon>
        <taxon>Sphingomonadales</taxon>
        <taxon>Sphingomonadaceae</taxon>
        <taxon>Novosphingobium</taxon>
    </lineage>
</organism>
<dbReference type="EMBL" id="JBHLTM010000075">
    <property type="protein sequence ID" value="MFC0686667.1"/>
    <property type="molecule type" value="Genomic_DNA"/>
</dbReference>
<evidence type="ECO:0000256" key="4">
    <source>
        <dbReference type="ARBA" id="ARBA00022475"/>
    </source>
</evidence>
<dbReference type="SUPFAM" id="SSF52540">
    <property type="entry name" value="P-loop containing nucleoside triphosphate hydrolases"/>
    <property type="match status" value="2"/>
</dbReference>
<dbReference type="Proteomes" id="UP001589858">
    <property type="component" value="Unassembled WGS sequence"/>
</dbReference>
<dbReference type="PROSITE" id="PS50893">
    <property type="entry name" value="ABC_TRANSPORTER_2"/>
    <property type="match status" value="2"/>
</dbReference>
<keyword evidence="3" id="KW-0813">Transport</keyword>
<dbReference type="InterPro" id="IPR027417">
    <property type="entry name" value="P-loop_NTPase"/>
</dbReference>
<dbReference type="PANTHER" id="PTHR43297:SF2">
    <property type="entry name" value="DIPEPTIDE TRANSPORT ATP-BINDING PROTEIN DPPD"/>
    <property type="match status" value="1"/>
</dbReference>
<reference evidence="9 10" key="1">
    <citation type="submission" date="2024-09" db="EMBL/GenBank/DDBJ databases">
        <authorList>
            <person name="Sun Q."/>
            <person name="Mori K."/>
        </authorList>
    </citation>
    <scope>NUCLEOTIDE SEQUENCE [LARGE SCALE GENOMIC DNA]</scope>
    <source>
        <strain evidence="9 10">CICC 11035S</strain>
    </source>
</reference>
<dbReference type="SMART" id="SM00382">
    <property type="entry name" value="AAA"/>
    <property type="match status" value="2"/>
</dbReference>
<dbReference type="CDD" id="cd03257">
    <property type="entry name" value="ABC_NikE_OppD_transporters"/>
    <property type="match status" value="2"/>
</dbReference>
<keyword evidence="4" id="KW-1003">Cell membrane</keyword>
<evidence type="ECO:0000256" key="5">
    <source>
        <dbReference type="ARBA" id="ARBA00022741"/>
    </source>
</evidence>
<dbReference type="PANTHER" id="PTHR43297">
    <property type="entry name" value="OLIGOPEPTIDE TRANSPORT ATP-BINDING PROTEIN APPD"/>
    <property type="match status" value="1"/>
</dbReference>
<keyword evidence="6 9" id="KW-0067">ATP-binding</keyword>
<dbReference type="InterPro" id="IPR017871">
    <property type="entry name" value="ABC_transporter-like_CS"/>
</dbReference>
<dbReference type="GO" id="GO:0005524">
    <property type="term" value="F:ATP binding"/>
    <property type="evidence" value="ECO:0007669"/>
    <property type="project" value="UniProtKB-KW"/>
</dbReference>
<keyword evidence="10" id="KW-1185">Reference proteome</keyword>
<dbReference type="InterPro" id="IPR050388">
    <property type="entry name" value="ABC_Ni/Peptide_Import"/>
</dbReference>
<evidence type="ECO:0000313" key="9">
    <source>
        <dbReference type="EMBL" id="MFC0686667.1"/>
    </source>
</evidence>
<gene>
    <name evidence="9" type="ORF">ACFFF8_18945</name>
</gene>
<proteinExistence type="inferred from homology"/>
<dbReference type="PROSITE" id="PS00211">
    <property type="entry name" value="ABC_TRANSPORTER_1"/>
    <property type="match status" value="2"/>
</dbReference>
<comment type="caution">
    <text evidence="9">The sequence shown here is derived from an EMBL/GenBank/DDBJ whole genome shotgun (WGS) entry which is preliminary data.</text>
</comment>
<evidence type="ECO:0000256" key="2">
    <source>
        <dbReference type="ARBA" id="ARBA00005417"/>
    </source>
</evidence>
<dbReference type="InterPro" id="IPR003439">
    <property type="entry name" value="ABC_transporter-like_ATP-bd"/>
</dbReference>
<feature type="domain" description="ABC transporter" evidence="8">
    <location>
        <begin position="11"/>
        <end position="259"/>
    </location>
</feature>
<comment type="subcellular location">
    <subcellularLocation>
        <location evidence="1">Cell inner membrane</location>
        <topology evidence="1">Peripheral membrane protein</topology>
    </subcellularLocation>
</comment>
<evidence type="ECO:0000313" key="10">
    <source>
        <dbReference type="Proteomes" id="UP001589858"/>
    </source>
</evidence>
<dbReference type="Pfam" id="PF08352">
    <property type="entry name" value="oligo_HPY"/>
    <property type="match status" value="2"/>
</dbReference>
<dbReference type="InterPro" id="IPR003593">
    <property type="entry name" value="AAA+_ATPase"/>
</dbReference>
<accession>A0ABV6SDD8</accession>
<evidence type="ECO:0000256" key="3">
    <source>
        <dbReference type="ARBA" id="ARBA00022448"/>
    </source>
</evidence>
<evidence type="ECO:0000256" key="6">
    <source>
        <dbReference type="ARBA" id="ARBA00022840"/>
    </source>
</evidence>
<evidence type="ECO:0000256" key="1">
    <source>
        <dbReference type="ARBA" id="ARBA00004417"/>
    </source>
</evidence>
<evidence type="ECO:0000259" key="8">
    <source>
        <dbReference type="PROSITE" id="PS50893"/>
    </source>
</evidence>
<dbReference type="NCBIfam" id="TIGR01727">
    <property type="entry name" value="oligo_HPY"/>
    <property type="match status" value="1"/>
</dbReference>
<feature type="domain" description="ABC transporter" evidence="8">
    <location>
        <begin position="346"/>
        <end position="584"/>
    </location>
</feature>
<comment type="similarity">
    <text evidence="2">Belongs to the ABC transporter superfamily.</text>
</comment>
<evidence type="ECO:0000256" key="7">
    <source>
        <dbReference type="ARBA" id="ARBA00023136"/>
    </source>
</evidence>
<dbReference type="RefSeq" id="WP_267218471.1">
    <property type="nucleotide sequence ID" value="NZ_JAPCWC010000001.1"/>
</dbReference>
<protein>
    <submittedName>
        <fullName evidence="9">Dipeptide ABC transporter ATP-binding protein</fullName>
    </submittedName>
</protein>
<dbReference type="InterPro" id="IPR013563">
    <property type="entry name" value="Oligopep_ABC_C"/>
</dbReference>